<dbReference type="EMBL" id="SMUV01000073">
    <property type="protein sequence ID" value="TDK42299.1"/>
    <property type="molecule type" value="Genomic_DNA"/>
</dbReference>
<organism evidence="3 4">
    <name type="scientific">Antarcticimicrobium luteum</name>
    <dbReference type="NCBI Taxonomy" id="2547397"/>
    <lineage>
        <taxon>Bacteria</taxon>
        <taxon>Pseudomonadati</taxon>
        <taxon>Pseudomonadota</taxon>
        <taxon>Alphaproteobacteria</taxon>
        <taxon>Rhodobacterales</taxon>
        <taxon>Paracoccaceae</taxon>
        <taxon>Antarcticimicrobium</taxon>
    </lineage>
</organism>
<evidence type="ECO:0000256" key="2">
    <source>
        <dbReference type="RuleBase" id="RU003452"/>
    </source>
</evidence>
<accession>A0A4R5UT38</accession>
<evidence type="ECO:0000313" key="3">
    <source>
        <dbReference type="EMBL" id="TDK42299.1"/>
    </source>
</evidence>
<dbReference type="OrthoDB" id="7181050at2"/>
<protein>
    <submittedName>
        <fullName evidence="3">Arylamine N-acetyltransferase</fullName>
    </submittedName>
</protein>
<gene>
    <name evidence="3" type="ORF">E1832_19365</name>
</gene>
<dbReference type="Gene3D" id="3.30.2140.10">
    <property type="entry name" value="Arylamine N-acetyltransferase"/>
    <property type="match status" value="1"/>
</dbReference>
<evidence type="ECO:0000313" key="4">
    <source>
        <dbReference type="Proteomes" id="UP000295301"/>
    </source>
</evidence>
<dbReference type="Pfam" id="PF00797">
    <property type="entry name" value="Acetyltransf_2"/>
    <property type="match status" value="1"/>
</dbReference>
<dbReference type="SUPFAM" id="SSF54001">
    <property type="entry name" value="Cysteine proteinases"/>
    <property type="match status" value="1"/>
</dbReference>
<comment type="similarity">
    <text evidence="1 2">Belongs to the arylamine N-acetyltransferase family.</text>
</comment>
<dbReference type="Proteomes" id="UP000295301">
    <property type="component" value="Unassembled WGS sequence"/>
</dbReference>
<sequence length="269" mass="29103">MTGFDLTAYLDRLGLNPVPVTARGLRDLQSAQLRALPFEDIDPFLGRLPGLDMTAIFDKIVIRGRGGYCFELNALLGAALKALGFAPRLCLARVRKGAAEGGPRSHLALQVQLPEGIFLADAGYGGPGALIPLRLDTDTEQVAPNGTYRLWHDERTGERVVDKHTKAGWFPLYGFDDAHVGAADIEAANYLCATWAGMPFRDNLMLAGFDGDTRIGVFNRAVTREGPEGTSKSEIADFDGLAQLITGDLGLRMDDATLRQVWSRLGGET</sequence>
<proteinExistence type="inferred from homology"/>
<keyword evidence="3" id="KW-0808">Transferase</keyword>
<dbReference type="InterPro" id="IPR001447">
    <property type="entry name" value="Arylamine_N-AcTrfase"/>
</dbReference>
<dbReference type="InterPro" id="IPR038765">
    <property type="entry name" value="Papain-like_cys_pep_sf"/>
</dbReference>
<dbReference type="RefSeq" id="WP_133361427.1">
    <property type="nucleotide sequence ID" value="NZ_SMUV01000073.1"/>
</dbReference>
<dbReference type="Gene3D" id="2.40.128.150">
    <property type="entry name" value="Cysteine proteinases"/>
    <property type="match status" value="1"/>
</dbReference>
<evidence type="ECO:0000256" key="1">
    <source>
        <dbReference type="ARBA" id="ARBA00006547"/>
    </source>
</evidence>
<dbReference type="AlphaFoldDB" id="A0A4R5UT38"/>
<dbReference type="GO" id="GO:0016407">
    <property type="term" value="F:acetyltransferase activity"/>
    <property type="evidence" value="ECO:0007669"/>
    <property type="project" value="InterPro"/>
</dbReference>
<reference evidence="3 4" key="1">
    <citation type="submission" date="2019-03" db="EMBL/GenBank/DDBJ databases">
        <title>Ruegeria lutea sp. nov., a novel strain, isolated from marine sediment, the Masan Bay, South Korea.</title>
        <authorList>
            <person name="Kim J."/>
            <person name="Kim D.-Y."/>
            <person name="Lee S.-S."/>
        </authorList>
    </citation>
    <scope>NUCLEOTIDE SEQUENCE [LARGE SCALE GENOMIC DNA]</scope>
    <source>
        <strain evidence="3 4">318-1</strain>
    </source>
</reference>
<keyword evidence="4" id="KW-1185">Reference proteome</keyword>
<dbReference type="PRINTS" id="PR01543">
    <property type="entry name" value="ANATRNSFRASE"/>
</dbReference>
<name>A0A4R5UT38_9RHOB</name>
<dbReference type="PANTHER" id="PTHR11786">
    <property type="entry name" value="N-HYDROXYARYLAMINE O-ACETYLTRANSFERASE"/>
    <property type="match status" value="1"/>
</dbReference>
<comment type="caution">
    <text evidence="3">The sequence shown here is derived from an EMBL/GenBank/DDBJ whole genome shotgun (WGS) entry which is preliminary data.</text>
</comment>
<dbReference type="PANTHER" id="PTHR11786:SF0">
    <property type="entry name" value="ARYLAMINE N-ACETYLTRANSFERASE 4-RELATED"/>
    <property type="match status" value="1"/>
</dbReference>